<dbReference type="InterPro" id="IPR015421">
    <property type="entry name" value="PyrdxlP-dep_Trfase_major"/>
</dbReference>
<gene>
    <name evidence="2" type="ORF">Aca07nite_51300</name>
</gene>
<evidence type="ECO:0000313" key="2">
    <source>
        <dbReference type="EMBL" id="GID47855.1"/>
    </source>
</evidence>
<dbReference type="Gene3D" id="3.40.640.10">
    <property type="entry name" value="Type I PLP-dependent aspartate aminotransferase-like (Major domain)"/>
    <property type="match status" value="1"/>
</dbReference>
<reference evidence="2" key="1">
    <citation type="submission" date="2021-01" db="EMBL/GenBank/DDBJ databases">
        <title>Whole genome shotgun sequence of Actinoplanes capillaceus NBRC 16408.</title>
        <authorList>
            <person name="Komaki H."/>
            <person name="Tamura T."/>
        </authorList>
    </citation>
    <scope>NUCLEOTIDE SEQUENCE [LARGE SCALE GENOMIC DNA]</scope>
    <source>
        <strain evidence="2">NBRC 16408</strain>
    </source>
</reference>
<name>A0ABQ3WNL8_9ACTN</name>
<evidence type="ECO:0000256" key="1">
    <source>
        <dbReference type="SAM" id="MobiDB-lite"/>
    </source>
</evidence>
<dbReference type="InterPro" id="IPR015424">
    <property type="entry name" value="PyrdxlP-dep_Trfase"/>
</dbReference>
<evidence type="ECO:0008006" key="3">
    <source>
        <dbReference type="Google" id="ProtNLM"/>
    </source>
</evidence>
<dbReference type="RefSeq" id="WP_204297971.1">
    <property type="nucleotide sequence ID" value="NZ_BAAAGQ010000024.1"/>
</dbReference>
<proteinExistence type="predicted"/>
<organism evidence="2">
    <name type="scientific">Actinoplanes campanulatus</name>
    <dbReference type="NCBI Taxonomy" id="113559"/>
    <lineage>
        <taxon>Bacteria</taxon>
        <taxon>Bacillati</taxon>
        <taxon>Actinomycetota</taxon>
        <taxon>Actinomycetes</taxon>
        <taxon>Micromonosporales</taxon>
        <taxon>Micromonosporaceae</taxon>
        <taxon>Actinoplanes</taxon>
    </lineage>
</organism>
<feature type="region of interest" description="Disordered" evidence="1">
    <location>
        <begin position="96"/>
        <end position="131"/>
    </location>
</feature>
<sequence>MSIDVTAVRAHFPSPAGGLALFDAPGGTQTPRPVADAITATLTGPLSNRGTVSVSELNAERSVAEFRAAQADLLGVPATGVVHGRSATQLTYDFSRPLAGGAGGLQHRRRGGPVPRRADRLAQSLTGSDSQ</sequence>
<dbReference type="SUPFAM" id="SSF53383">
    <property type="entry name" value="PLP-dependent transferases"/>
    <property type="match status" value="1"/>
</dbReference>
<protein>
    <recommendedName>
        <fullName evidence="3">Cysteine desulfurase</fullName>
    </recommendedName>
</protein>
<comment type="caution">
    <text evidence="2">The sequence shown here is derived from an EMBL/GenBank/DDBJ whole genome shotgun (WGS) entry which is preliminary data.</text>
</comment>
<accession>A0ABQ3WNL8</accession>
<dbReference type="EMBL" id="BOMF01000097">
    <property type="protein sequence ID" value="GID47855.1"/>
    <property type="molecule type" value="Genomic_DNA"/>
</dbReference>